<dbReference type="NCBIfam" id="TIGR01227">
    <property type="entry name" value="hutG"/>
    <property type="match status" value="1"/>
</dbReference>
<dbReference type="PATRIC" id="fig|45065.4.peg.1302"/>
<comment type="similarity">
    <text evidence="5 7">Belongs to the arginase family.</text>
</comment>
<dbReference type="RefSeq" id="WP_028386317.1">
    <property type="nucleotide sequence ID" value="NZ_CAAAHN010000007.1"/>
</dbReference>
<evidence type="ECO:0000256" key="4">
    <source>
        <dbReference type="ARBA" id="ARBA00023211"/>
    </source>
</evidence>
<evidence type="ECO:0000256" key="7">
    <source>
        <dbReference type="PROSITE-ProRule" id="PRU00742"/>
    </source>
</evidence>
<comment type="pathway">
    <text evidence="5">Amino-acid degradation; L-histidine degradation into L-glutamate; L-glutamate from N-formimidoyl-L-glutamate (hydrolase route): step 1/1.</text>
</comment>
<dbReference type="InterPro" id="IPR006035">
    <property type="entry name" value="Ureohydrolase"/>
</dbReference>
<dbReference type="GO" id="GO:0033389">
    <property type="term" value="P:putrescine biosynthetic process from arginine, via agmatine"/>
    <property type="evidence" value="ECO:0007669"/>
    <property type="project" value="TreeGrafter"/>
</dbReference>
<dbReference type="GO" id="GO:0019557">
    <property type="term" value="P:L-histidine catabolic process to glutamate and formate"/>
    <property type="evidence" value="ECO:0007669"/>
    <property type="project" value="UniProtKB-UniPathway"/>
</dbReference>
<keyword evidence="1 5" id="KW-0479">Metal-binding</keyword>
<proteinExistence type="inferred from homology"/>
<feature type="binding site" evidence="5">
    <location>
        <position position="151"/>
    </location>
    <ligand>
        <name>Mn(2+)</name>
        <dbReference type="ChEBI" id="CHEBI:29035"/>
        <label>2</label>
    </ligand>
</feature>
<dbReference type="EC" id="3.5.3.8" evidence="5 6"/>
<dbReference type="InterPro" id="IPR023696">
    <property type="entry name" value="Ureohydrolase_dom_sf"/>
</dbReference>
<dbReference type="CDD" id="cd09988">
    <property type="entry name" value="Formimidoylglutamase"/>
    <property type="match status" value="1"/>
</dbReference>
<sequence length="316" mass="34526">MRGYSPPDARLWAGRHDTLPNERVFQHVSCVNLLKHAVSDIPDGPVIAGFCTDEGIARNEGRTGAADAPDILRQQFGKLAWHSGRIFTDIGNVRCENHDLEGAAETFATLISEVQAHGHHTVVFGGGHEIAHAHYRGLATRFPRLGIVNFDAHFDLRPVTPERGATSGTPFRQIADFCKSQNRPFHYACLGIQPHANTRSLFESARALNVAWKSAEDLQRESLAGNIAFLDDFIRRVEHIYLTLCLDVFAEADAPGVSAPQPLGLTPQEALPLLKYLLQTGKVVGIDIAELSPPLDVANKTARLAANLLAELLDTP</sequence>
<dbReference type="STRING" id="45065.Lgee_1210"/>
<dbReference type="HAMAP" id="MF_00737">
    <property type="entry name" value="Formimidoylglutam"/>
    <property type="match status" value="1"/>
</dbReference>
<feature type="binding site" evidence="5">
    <location>
        <position position="128"/>
    </location>
    <ligand>
        <name>Mn(2+)</name>
        <dbReference type="ChEBI" id="CHEBI:29035"/>
        <label>1</label>
    </ligand>
</feature>
<evidence type="ECO:0000313" key="8">
    <source>
        <dbReference type="EMBL" id="KTC99718.1"/>
    </source>
</evidence>
<keyword evidence="9" id="KW-1185">Reference proteome</keyword>
<comment type="function">
    <text evidence="5">Catalyzes the conversion of N-formimidoyl-L-glutamate to L-glutamate and formamide.</text>
</comment>
<dbReference type="Proteomes" id="UP000054785">
    <property type="component" value="Unassembled WGS sequence"/>
</dbReference>
<dbReference type="SUPFAM" id="SSF52768">
    <property type="entry name" value="Arginase/deacetylase"/>
    <property type="match status" value="1"/>
</dbReference>
<feature type="binding site" evidence="5">
    <location>
        <position position="155"/>
    </location>
    <ligand>
        <name>Mn(2+)</name>
        <dbReference type="ChEBI" id="CHEBI:29035"/>
        <label>1</label>
    </ligand>
</feature>
<dbReference type="GO" id="GO:0019556">
    <property type="term" value="P:L-histidine catabolic process to glutamate and formamide"/>
    <property type="evidence" value="ECO:0007669"/>
    <property type="project" value="UniProtKB-UniRule"/>
</dbReference>
<comment type="caution">
    <text evidence="8">The sequence shown here is derived from an EMBL/GenBank/DDBJ whole genome shotgun (WGS) entry which is preliminary data.</text>
</comment>
<dbReference type="PANTHER" id="PTHR11358:SF35">
    <property type="entry name" value="FORMIMIDOYLGLUTAMASE"/>
    <property type="match status" value="1"/>
</dbReference>
<dbReference type="OrthoDB" id="9789727at2"/>
<evidence type="ECO:0000313" key="9">
    <source>
        <dbReference type="Proteomes" id="UP000054785"/>
    </source>
</evidence>
<dbReference type="PROSITE" id="PS51409">
    <property type="entry name" value="ARGINASE_2"/>
    <property type="match status" value="1"/>
</dbReference>
<dbReference type="AlphaFoldDB" id="A0A0W0TWC7"/>
<comment type="cofactor">
    <cofactor evidence="5">
        <name>Mn(2+)</name>
        <dbReference type="ChEBI" id="CHEBI:29035"/>
    </cofactor>
    <text evidence="5">Binds 2 manganese ions per subunit.</text>
</comment>
<name>A0A0W0TWC7_9GAMM</name>
<evidence type="ECO:0000256" key="5">
    <source>
        <dbReference type="HAMAP-Rule" id="MF_00737"/>
    </source>
</evidence>
<organism evidence="8 9">
    <name type="scientific">Legionella geestiana</name>
    <dbReference type="NCBI Taxonomy" id="45065"/>
    <lineage>
        <taxon>Bacteria</taxon>
        <taxon>Pseudomonadati</taxon>
        <taxon>Pseudomonadota</taxon>
        <taxon>Gammaproteobacteria</taxon>
        <taxon>Legionellales</taxon>
        <taxon>Legionellaceae</taxon>
        <taxon>Legionella</taxon>
    </lineage>
</organism>
<dbReference type="PRINTS" id="PR00116">
    <property type="entry name" value="ARGINASE"/>
</dbReference>
<dbReference type="GO" id="GO:0050415">
    <property type="term" value="F:formimidoylglutamase activity"/>
    <property type="evidence" value="ECO:0007669"/>
    <property type="project" value="UniProtKB-UniRule"/>
</dbReference>
<gene>
    <name evidence="5" type="primary">hutG</name>
    <name evidence="8" type="ORF">Lgee_1210</name>
</gene>
<evidence type="ECO:0000256" key="2">
    <source>
        <dbReference type="ARBA" id="ARBA00022801"/>
    </source>
</evidence>
<evidence type="ECO:0000256" key="6">
    <source>
        <dbReference type="NCBIfam" id="TIGR01227"/>
    </source>
</evidence>
<reference evidence="8 9" key="1">
    <citation type="submission" date="2015-11" db="EMBL/GenBank/DDBJ databases">
        <title>Genomic analysis of 38 Legionella species identifies large and diverse effector repertoires.</title>
        <authorList>
            <person name="Burstein D."/>
            <person name="Amaro F."/>
            <person name="Zusman T."/>
            <person name="Lifshitz Z."/>
            <person name="Cohen O."/>
            <person name="Gilbert J.A."/>
            <person name="Pupko T."/>
            <person name="Shuman H.A."/>
            <person name="Segal G."/>
        </authorList>
    </citation>
    <scope>NUCLEOTIDE SEQUENCE [LARGE SCALE GENOMIC DNA]</scope>
    <source>
        <strain evidence="8 9">ATCC 49504</strain>
    </source>
</reference>
<dbReference type="Pfam" id="PF00491">
    <property type="entry name" value="Arginase"/>
    <property type="match status" value="1"/>
</dbReference>
<dbReference type="UniPathway" id="UPA00379">
    <property type="reaction ID" value="UER00552"/>
</dbReference>
<feature type="binding site" evidence="5">
    <location>
        <position position="151"/>
    </location>
    <ligand>
        <name>Mn(2+)</name>
        <dbReference type="ChEBI" id="CHEBI:29035"/>
        <label>1</label>
    </ligand>
</feature>
<feature type="binding site" evidence="5">
    <location>
        <position position="153"/>
    </location>
    <ligand>
        <name>Mn(2+)</name>
        <dbReference type="ChEBI" id="CHEBI:29035"/>
        <label>2</label>
    </ligand>
</feature>
<evidence type="ECO:0000256" key="1">
    <source>
        <dbReference type="ARBA" id="ARBA00022723"/>
    </source>
</evidence>
<dbReference type="GO" id="GO:0008783">
    <property type="term" value="F:agmatinase activity"/>
    <property type="evidence" value="ECO:0007669"/>
    <property type="project" value="TreeGrafter"/>
</dbReference>
<dbReference type="GO" id="GO:0030145">
    <property type="term" value="F:manganese ion binding"/>
    <property type="evidence" value="ECO:0007669"/>
    <property type="project" value="UniProtKB-UniRule"/>
</dbReference>
<accession>A0A0W0TWC7</accession>
<comment type="catalytic activity">
    <reaction evidence="5">
        <text>N-formimidoyl-L-glutamate + H2O = formamide + L-glutamate</text>
        <dbReference type="Rhea" id="RHEA:22492"/>
        <dbReference type="ChEBI" id="CHEBI:15377"/>
        <dbReference type="ChEBI" id="CHEBI:16397"/>
        <dbReference type="ChEBI" id="CHEBI:29985"/>
        <dbReference type="ChEBI" id="CHEBI:58928"/>
        <dbReference type="EC" id="3.5.3.8"/>
    </reaction>
</comment>
<keyword evidence="2 5" id="KW-0378">Hydrolase</keyword>
<dbReference type="InterPro" id="IPR005923">
    <property type="entry name" value="HutG"/>
</dbReference>
<dbReference type="EMBL" id="LNYC01000044">
    <property type="protein sequence ID" value="KTC99718.1"/>
    <property type="molecule type" value="Genomic_DNA"/>
</dbReference>
<feature type="binding site" evidence="5">
    <location>
        <position position="247"/>
    </location>
    <ligand>
        <name>Mn(2+)</name>
        <dbReference type="ChEBI" id="CHEBI:29035"/>
        <label>2</label>
    </ligand>
</feature>
<keyword evidence="3 5" id="KW-0369">Histidine metabolism</keyword>
<dbReference type="PANTHER" id="PTHR11358">
    <property type="entry name" value="ARGINASE/AGMATINASE"/>
    <property type="match status" value="1"/>
</dbReference>
<dbReference type="Gene3D" id="3.40.800.10">
    <property type="entry name" value="Ureohydrolase domain"/>
    <property type="match status" value="1"/>
</dbReference>
<keyword evidence="4 5" id="KW-0464">Manganese</keyword>
<protein>
    <recommendedName>
        <fullName evidence="5 6">Formimidoylglutamase</fullName>
        <ecNumber evidence="5 6">3.5.3.8</ecNumber>
    </recommendedName>
    <alternativeName>
        <fullName evidence="5">Formiminoglutamase</fullName>
    </alternativeName>
    <alternativeName>
        <fullName evidence="5">Formiminoglutamate hydrolase</fullName>
    </alternativeName>
</protein>
<feature type="binding site" evidence="5">
    <location>
        <position position="245"/>
    </location>
    <ligand>
        <name>Mn(2+)</name>
        <dbReference type="ChEBI" id="CHEBI:29035"/>
        <label>1</label>
    </ligand>
</feature>
<feature type="binding site" evidence="5">
    <location>
        <position position="245"/>
    </location>
    <ligand>
        <name>Mn(2+)</name>
        <dbReference type="ChEBI" id="CHEBI:29035"/>
        <label>2</label>
    </ligand>
</feature>
<evidence type="ECO:0000256" key="3">
    <source>
        <dbReference type="ARBA" id="ARBA00022808"/>
    </source>
</evidence>